<dbReference type="EMBL" id="CP011304">
    <property type="protein sequence ID" value="AKE65577.1"/>
    <property type="molecule type" value="Genomic_DNA"/>
</dbReference>
<dbReference type="HOGENOM" id="CLU_3312710_0_0_3"/>
<gene>
    <name evidence="1" type="ORF">MYAER_3239</name>
</gene>
<reference evidence="1 2" key="1">
    <citation type="journal article" date="2015" name="Genome Announc.">
        <title>Complete Genome Sequence of Microcystis aeruginosa NIES-2549, a Bloom-Forming Cyanobacterium from Lake Kasumigaura, Japan.</title>
        <authorList>
            <person name="Yamaguchi H."/>
            <person name="Suzuki S."/>
            <person name="Tanabe Y."/>
            <person name="Osana Y."/>
            <person name="Shimura Y."/>
            <person name="Ishida K."/>
            <person name="Kawachi M."/>
        </authorList>
    </citation>
    <scope>NUCLEOTIDE SEQUENCE [LARGE SCALE GENOMIC DNA]</scope>
    <source>
        <strain evidence="1 2">NIES-2549</strain>
    </source>
</reference>
<accession>A0A0F6U6U1</accession>
<sequence>MVRDPSATTKHKREVNLQSGNQFLISAVKSVLTNKLPRI</sequence>
<organism evidence="1 2">
    <name type="scientific">Microcystis aeruginosa NIES-2549</name>
    <dbReference type="NCBI Taxonomy" id="1641812"/>
    <lineage>
        <taxon>Bacteria</taxon>
        <taxon>Bacillati</taxon>
        <taxon>Cyanobacteriota</taxon>
        <taxon>Cyanophyceae</taxon>
        <taxon>Oscillatoriophycideae</taxon>
        <taxon>Chroococcales</taxon>
        <taxon>Microcystaceae</taxon>
        <taxon>Microcystis</taxon>
    </lineage>
</organism>
<protein>
    <submittedName>
        <fullName evidence="1">Uncharacterized protein</fullName>
    </submittedName>
</protein>
<proteinExistence type="predicted"/>
<dbReference type="Proteomes" id="UP000034103">
    <property type="component" value="Chromosome"/>
</dbReference>
<evidence type="ECO:0000313" key="2">
    <source>
        <dbReference type="Proteomes" id="UP000034103"/>
    </source>
</evidence>
<evidence type="ECO:0000313" key="1">
    <source>
        <dbReference type="EMBL" id="AKE65577.1"/>
    </source>
</evidence>
<dbReference type="AlphaFoldDB" id="A0A0F6U6U1"/>
<dbReference type="PATRIC" id="fig|1641812.3.peg.3343"/>
<name>A0A0F6U6U1_MICAE</name>